<feature type="signal peptide" evidence="1">
    <location>
        <begin position="1"/>
        <end position="26"/>
    </location>
</feature>
<proteinExistence type="predicted"/>
<evidence type="ECO:0000256" key="1">
    <source>
        <dbReference type="SAM" id="SignalP"/>
    </source>
</evidence>
<sequence length="182" mass="19943">MRRRISYLLVALAAVTLLAGMSIARAQADQKKNYYDIFIDKVAQLLGKSPADVEKALIQAKEQVIDQAVKDGAISQERAEKIKQRIERTGKVLPIITSKPRGLIPRVIQGNVKAVTSDSVDVETKAGKVWKVNIQPQTKIVTAGRIKQAAVQVGDRVKVVGKPQGNSINARVILINNQDTNR</sequence>
<evidence type="ECO:0008006" key="4">
    <source>
        <dbReference type="Google" id="ProtNLM"/>
    </source>
</evidence>
<keyword evidence="3" id="KW-1185">Reference proteome</keyword>
<gene>
    <name evidence="2" type="ordered locus">Tter_1096</name>
</gene>
<accession>D1CB47</accession>
<dbReference type="KEGG" id="ttr:Tter_1096"/>
<protein>
    <recommendedName>
        <fullName evidence="4">DUF5666 domain-containing protein</fullName>
    </recommendedName>
</protein>
<dbReference type="Proteomes" id="UP000000323">
    <property type="component" value="Chromosome 1"/>
</dbReference>
<reference evidence="3" key="1">
    <citation type="journal article" date="2010" name="Stand. Genomic Sci.">
        <title>Complete genome sequence of 'Thermobaculum terrenum' type strain (YNP1).</title>
        <authorList>
            <person name="Kiss H."/>
            <person name="Cleland D."/>
            <person name="Lapidus A."/>
            <person name="Lucas S."/>
            <person name="Glavina Del Rio T."/>
            <person name="Nolan M."/>
            <person name="Tice H."/>
            <person name="Han C."/>
            <person name="Goodwin L."/>
            <person name="Pitluck S."/>
            <person name="Liolios K."/>
            <person name="Ivanova N."/>
            <person name="Mavromatis K."/>
            <person name="Ovchinnikova G."/>
            <person name="Pati A."/>
            <person name="Chen A."/>
            <person name="Palaniappan K."/>
            <person name="Land M."/>
            <person name="Hauser L."/>
            <person name="Chang Y."/>
            <person name="Jeffries C."/>
            <person name="Lu M."/>
            <person name="Brettin T."/>
            <person name="Detter J."/>
            <person name="Goker M."/>
            <person name="Tindall B."/>
            <person name="Beck B."/>
            <person name="McDermott T."/>
            <person name="Woyke T."/>
            <person name="Bristow J."/>
            <person name="Eisen J."/>
            <person name="Markowitz V."/>
            <person name="Hugenholtz P."/>
            <person name="Kyrpides N."/>
            <person name="Klenk H."/>
            <person name="Cheng J."/>
        </authorList>
    </citation>
    <scope>NUCLEOTIDE SEQUENCE [LARGE SCALE GENOMIC DNA]</scope>
    <source>
        <strain evidence="3">ATCC BAA-798 / YNP1</strain>
    </source>
</reference>
<keyword evidence="1" id="KW-0732">Signal</keyword>
<dbReference type="HOGENOM" id="CLU_1481326_0_0_0"/>
<dbReference type="OrthoDB" id="73244at2"/>
<organism evidence="2 3">
    <name type="scientific">Thermobaculum terrenum (strain ATCC BAA-798 / CCMEE 7001 / YNP1)</name>
    <dbReference type="NCBI Taxonomy" id="525904"/>
    <lineage>
        <taxon>Bacteria</taxon>
        <taxon>Bacillati</taxon>
        <taxon>Chloroflexota</taxon>
        <taxon>Chloroflexia</taxon>
        <taxon>Candidatus Thermobaculales</taxon>
        <taxon>Candidatus Thermobaculaceae</taxon>
        <taxon>Thermobaculum</taxon>
    </lineage>
</organism>
<dbReference type="STRING" id="525904.Tter_1096"/>
<evidence type="ECO:0000313" key="3">
    <source>
        <dbReference type="Proteomes" id="UP000000323"/>
    </source>
</evidence>
<dbReference type="EMBL" id="CP001825">
    <property type="protein sequence ID" value="ACZ42012.1"/>
    <property type="molecule type" value="Genomic_DNA"/>
</dbReference>
<feature type="chain" id="PRO_5003021273" description="DUF5666 domain-containing protein" evidence="1">
    <location>
        <begin position="27"/>
        <end position="182"/>
    </location>
</feature>
<dbReference type="RefSeq" id="WP_012875047.1">
    <property type="nucleotide sequence ID" value="NC_013525.1"/>
</dbReference>
<dbReference type="AlphaFoldDB" id="D1CB47"/>
<name>D1CB47_THET1</name>
<evidence type="ECO:0000313" key="2">
    <source>
        <dbReference type="EMBL" id="ACZ42012.1"/>
    </source>
</evidence>